<evidence type="ECO:0000313" key="2">
    <source>
        <dbReference type="EMBL" id="GIM87103.1"/>
    </source>
</evidence>
<dbReference type="GeneID" id="93771303"/>
<evidence type="ECO:0000259" key="1">
    <source>
        <dbReference type="Pfam" id="PF03781"/>
    </source>
</evidence>
<dbReference type="EMBL" id="BOQM01000030">
    <property type="protein sequence ID" value="GIM87103.1"/>
    <property type="molecule type" value="Genomic_DNA"/>
</dbReference>
<name>A0A542XM37_SALAC</name>
<protein>
    <submittedName>
        <fullName evidence="3">Iron(II)-dependent oxidoreductase</fullName>
    </submittedName>
</protein>
<dbReference type="InterPro" id="IPR042095">
    <property type="entry name" value="SUMF_sf"/>
</dbReference>
<dbReference type="Proteomes" id="UP000677457">
    <property type="component" value="Unassembled WGS sequence"/>
</dbReference>
<organism evidence="3 4">
    <name type="scientific">Salinispora arenicola</name>
    <dbReference type="NCBI Taxonomy" id="168697"/>
    <lineage>
        <taxon>Bacteria</taxon>
        <taxon>Bacillati</taxon>
        <taxon>Actinomycetota</taxon>
        <taxon>Actinomycetes</taxon>
        <taxon>Micromonosporales</taxon>
        <taxon>Micromonosporaceae</taxon>
        <taxon>Salinispora</taxon>
    </lineage>
</organism>
<dbReference type="PANTHER" id="PTHR23150">
    <property type="entry name" value="SULFATASE MODIFYING FACTOR 1, 2"/>
    <property type="match status" value="1"/>
</dbReference>
<accession>A0A542XM37</accession>
<dbReference type="Proteomes" id="UP000315983">
    <property type="component" value="Unassembled WGS sequence"/>
</dbReference>
<evidence type="ECO:0000313" key="5">
    <source>
        <dbReference type="Proteomes" id="UP000677457"/>
    </source>
</evidence>
<gene>
    <name evidence="3" type="ORF">FB564_2045</name>
    <name evidence="2" type="ORF">Sar04_38390</name>
</gene>
<comment type="caution">
    <text evidence="3">The sequence shown here is derived from an EMBL/GenBank/DDBJ whole genome shotgun (WGS) entry which is preliminary data.</text>
</comment>
<evidence type="ECO:0000313" key="4">
    <source>
        <dbReference type="Proteomes" id="UP000315983"/>
    </source>
</evidence>
<dbReference type="EMBL" id="VFOL01000001">
    <property type="protein sequence ID" value="TQL36911.1"/>
    <property type="molecule type" value="Genomic_DNA"/>
</dbReference>
<reference evidence="3 4" key="1">
    <citation type="submission" date="2019-06" db="EMBL/GenBank/DDBJ databases">
        <title>Sequencing the genomes of 1000 actinobacteria strains.</title>
        <authorList>
            <person name="Klenk H.-P."/>
        </authorList>
    </citation>
    <scope>NUCLEOTIDE SEQUENCE [LARGE SCALE GENOMIC DNA]</scope>
    <source>
        <strain evidence="3 4">DSM 44819</strain>
    </source>
</reference>
<reference evidence="2 5" key="2">
    <citation type="submission" date="2021-03" db="EMBL/GenBank/DDBJ databases">
        <title>Whole genome shotgun sequence of Salinispora arenicola NBRC 105043.</title>
        <authorList>
            <person name="Komaki H."/>
            <person name="Tamura T."/>
        </authorList>
    </citation>
    <scope>NUCLEOTIDE SEQUENCE [LARGE SCALE GENOMIC DNA]</scope>
    <source>
        <strain evidence="2 5">NBRC 105043</strain>
    </source>
</reference>
<dbReference type="Gene3D" id="3.90.1580.10">
    <property type="entry name" value="paralog of FGE (formylglycine-generating enzyme)"/>
    <property type="match status" value="1"/>
</dbReference>
<dbReference type="InterPro" id="IPR051043">
    <property type="entry name" value="Sulfatase_Mod_Factor_Kinase"/>
</dbReference>
<dbReference type="InterPro" id="IPR016187">
    <property type="entry name" value="CTDL_fold"/>
</dbReference>
<dbReference type="RefSeq" id="WP_142116346.1">
    <property type="nucleotide sequence ID" value="NZ_BOQM01000030.1"/>
</dbReference>
<feature type="domain" description="Sulfatase-modifying factor enzyme-like" evidence="1">
    <location>
        <begin position="45"/>
        <end position="182"/>
    </location>
</feature>
<keyword evidence="5" id="KW-1185">Reference proteome</keyword>
<evidence type="ECO:0000313" key="3">
    <source>
        <dbReference type="EMBL" id="TQL36911.1"/>
    </source>
</evidence>
<dbReference type="GO" id="GO:0120147">
    <property type="term" value="F:formylglycine-generating oxidase activity"/>
    <property type="evidence" value="ECO:0007669"/>
    <property type="project" value="TreeGrafter"/>
</dbReference>
<dbReference type="InterPro" id="IPR005532">
    <property type="entry name" value="SUMF_dom"/>
</dbReference>
<dbReference type="AlphaFoldDB" id="A0A542XM37"/>
<dbReference type="Pfam" id="PF03781">
    <property type="entry name" value="FGE-sulfatase"/>
    <property type="match status" value="1"/>
</dbReference>
<proteinExistence type="predicted"/>
<dbReference type="SUPFAM" id="SSF56436">
    <property type="entry name" value="C-type lectin-like"/>
    <property type="match status" value="1"/>
</dbReference>
<sequence>MLPLTWTTVLGGLCRYGDRETPREVGTLHWTLTPITYGQLDEPTVDPDLPFTGINQDDAAGIAADLDGRLPTSVEWEWMAAGPERRRYPWGDDDWQPPLARLGPAGHHRPGPVGTHPAGATPDGVNDVAGGVWEWTSTPTMGHGRIIRGGSYASAPLYARCTFLNIAPAELRSPGIGLRVVRPA</sequence>
<dbReference type="PANTHER" id="PTHR23150:SF19">
    <property type="entry name" value="FORMYLGLYCINE-GENERATING ENZYME"/>
    <property type="match status" value="1"/>
</dbReference>